<dbReference type="EMBL" id="VULZ01000003">
    <property type="protein sequence ID" value="MSS14366.1"/>
    <property type="molecule type" value="Genomic_DNA"/>
</dbReference>
<gene>
    <name evidence="1" type="ORF">FYJ35_04810</name>
</gene>
<dbReference type="AlphaFoldDB" id="A0A6L5X606"/>
<proteinExistence type="predicted"/>
<accession>A0A6L5X606</accession>
<dbReference type="Proteomes" id="UP000481852">
    <property type="component" value="Unassembled WGS sequence"/>
</dbReference>
<reference evidence="1 2" key="1">
    <citation type="submission" date="2019-08" db="EMBL/GenBank/DDBJ databases">
        <title>In-depth cultivation of the pig gut microbiome towards novel bacterial diversity and tailored functional studies.</title>
        <authorList>
            <person name="Wylensek D."/>
            <person name="Hitch T.C.A."/>
            <person name="Clavel T."/>
        </authorList>
    </citation>
    <scope>NUCLEOTIDE SEQUENCE [LARGE SCALE GENOMIC DNA]</scope>
    <source>
        <strain evidence="1 2">Oil+RF-744-WCA-WT-11</strain>
    </source>
</reference>
<organism evidence="1 2">
    <name type="scientific">Porcincola intestinalis</name>
    <dbReference type="NCBI Taxonomy" id="2606632"/>
    <lineage>
        <taxon>Bacteria</taxon>
        <taxon>Bacillati</taxon>
        <taxon>Bacillota</taxon>
        <taxon>Clostridia</taxon>
        <taxon>Lachnospirales</taxon>
        <taxon>Lachnospiraceae</taxon>
        <taxon>Porcincola</taxon>
    </lineage>
</organism>
<name>A0A6L5X606_9FIRM</name>
<evidence type="ECO:0000313" key="1">
    <source>
        <dbReference type="EMBL" id="MSS14366.1"/>
    </source>
</evidence>
<comment type="caution">
    <text evidence="1">The sequence shown here is derived from an EMBL/GenBank/DDBJ whole genome shotgun (WGS) entry which is preliminary data.</text>
</comment>
<keyword evidence="2" id="KW-1185">Reference proteome</keyword>
<evidence type="ECO:0008006" key="3">
    <source>
        <dbReference type="Google" id="ProtNLM"/>
    </source>
</evidence>
<sequence length="65" mass="7486">MVSHSPEFRSIHQYYTTREKNPLKKMQSLIAVACKLIRVFYLILQTEATYDAAKLMGDIQRPVAA</sequence>
<evidence type="ECO:0000313" key="2">
    <source>
        <dbReference type="Proteomes" id="UP000481852"/>
    </source>
</evidence>
<protein>
    <recommendedName>
        <fullName evidence="3">Transposase</fullName>
    </recommendedName>
</protein>